<dbReference type="EMBL" id="MG592603">
    <property type="protein sequence ID" value="AUR97301.1"/>
    <property type="molecule type" value="Genomic_DNA"/>
</dbReference>
<keyword evidence="2" id="KW-1185">Reference proteome</keyword>
<dbReference type="Proteomes" id="UP000269348">
    <property type="component" value="Segment"/>
</dbReference>
<sequence>MATFFEPVFSKHGLASPDRASDINAMAKRNNAKKKVVNHSFVAKTKRVALT</sequence>
<name>A0A2I7RUQ9_9CAUD</name>
<reference evidence="1 2" key="1">
    <citation type="submission" date="2017-11" db="EMBL/GenBank/DDBJ databases">
        <title>A major lineage of nontailed dsDNA viruses as unrecognized killers of marine bacteria.</title>
        <authorList>
            <person name="Kauffman K.M."/>
            <person name="Hussain F.A."/>
            <person name="Yang J."/>
            <person name="Arevalo P."/>
            <person name="Brown J.M."/>
            <person name="Chang W.K."/>
            <person name="VanInsberghe D."/>
            <person name="Elsherbini J."/>
            <person name="Cutler M.B."/>
            <person name="Kelly L."/>
            <person name="Polz M.F."/>
        </authorList>
    </citation>
    <scope>NUCLEOTIDE SEQUENCE [LARGE SCALE GENOMIC DNA]</scope>
</reference>
<evidence type="ECO:0000313" key="1">
    <source>
        <dbReference type="EMBL" id="AUR97301.1"/>
    </source>
</evidence>
<gene>
    <name evidence="1" type="ORF">NVP1238A_52</name>
</gene>
<accession>A0A2I7RUQ9</accession>
<organism evidence="1 2">
    <name type="scientific">Vibrio phage 1.238.A._10N.261.52.F10</name>
    <dbReference type="NCBI Taxonomy" id="1881231"/>
    <lineage>
        <taxon>Viruses</taxon>
        <taxon>Duplodnaviria</taxon>
        <taxon>Heunggongvirae</taxon>
        <taxon>Uroviricota</taxon>
        <taxon>Caudoviricetes</taxon>
        <taxon>Schitoviridae</taxon>
        <taxon>Pariacacavirus</taxon>
        <taxon>Pariacacavirus 1238A</taxon>
    </lineage>
</organism>
<evidence type="ECO:0000313" key="2">
    <source>
        <dbReference type="Proteomes" id="UP000269348"/>
    </source>
</evidence>
<protein>
    <submittedName>
        <fullName evidence="1">Uncharacterized protein</fullName>
    </submittedName>
</protein>
<proteinExistence type="predicted"/>